<dbReference type="Proteomes" id="UP001066276">
    <property type="component" value="Chromosome 4_2"/>
</dbReference>
<evidence type="ECO:0000313" key="3">
    <source>
        <dbReference type="Proteomes" id="UP001066276"/>
    </source>
</evidence>
<dbReference type="AlphaFoldDB" id="A0AAV7SA35"/>
<evidence type="ECO:0000256" key="1">
    <source>
        <dbReference type="SAM" id="MobiDB-lite"/>
    </source>
</evidence>
<protein>
    <submittedName>
        <fullName evidence="2">Uncharacterized protein</fullName>
    </submittedName>
</protein>
<proteinExistence type="predicted"/>
<gene>
    <name evidence="2" type="ORF">NDU88_001315</name>
</gene>
<keyword evidence="3" id="KW-1185">Reference proteome</keyword>
<reference evidence="2" key="1">
    <citation type="journal article" date="2022" name="bioRxiv">
        <title>Sequencing and chromosome-scale assembly of the giantPleurodeles waltlgenome.</title>
        <authorList>
            <person name="Brown T."/>
            <person name="Elewa A."/>
            <person name="Iarovenko S."/>
            <person name="Subramanian E."/>
            <person name="Araus A.J."/>
            <person name="Petzold A."/>
            <person name="Susuki M."/>
            <person name="Suzuki K.-i.T."/>
            <person name="Hayashi T."/>
            <person name="Toyoda A."/>
            <person name="Oliveira C."/>
            <person name="Osipova E."/>
            <person name="Leigh N.D."/>
            <person name="Simon A."/>
            <person name="Yun M.H."/>
        </authorList>
    </citation>
    <scope>NUCLEOTIDE SEQUENCE</scope>
    <source>
        <strain evidence="2">20211129_DDA</strain>
        <tissue evidence="2">Liver</tissue>
    </source>
</reference>
<comment type="caution">
    <text evidence="2">The sequence shown here is derived from an EMBL/GenBank/DDBJ whole genome shotgun (WGS) entry which is preliminary data.</text>
</comment>
<feature type="compositionally biased region" description="Basic and acidic residues" evidence="1">
    <location>
        <begin position="69"/>
        <end position="86"/>
    </location>
</feature>
<evidence type="ECO:0000313" key="2">
    <source>
        <dbReference type="EMBL" id="KAJ1160822.1"/>
    </source>
</evidence>
<sequence length="86" mass="8942">MRPAGAGAIVHASCVRPAAGAPLRGRQAGGGLHGLRVSRGRIPTSPCQPPDARCQQCKRDVPARGQKVRVGDRTAEGRVGRARPEA</sequence>
<feature type="region of interest" description="Disordered" evidence="1">
    <location>
        <begin position="21"/>
        <end position="86"/>
    </location>
</feature>
<organism evidence="2 3">
    <name type="scientific">Pleurodeles waltl</name>
    <name type="common">Iberian ribbed newt</name>
    <dbReference type="NCBI Taxonomy" id="8319"/>
    <lineage>
        <taxon>Eukaryota</taxon>
        <taxon>Metazoa</taxon>
        <taxon>Chordata</taxon>
        <taxon>Craniata</taxon>
        <taxon>Vertebrata</taxon>
        <taxon>Euteleostomi</taxon>
        <taxon>Amphibia</taxon>
        <taxon>Batrachia</taxon>
        <taxon>Caudata</taxon>
        <taxon>Salamandroidea</taxon>
        <taxon>Salamandridae</taxon>
        <taxon>Pleurodelinae</taxon>
        <taxon>Pleurodeles</taxon>
    </lineage>
</organism>
<name>A0AAV7SA35_PLEWA</name>
<accession>A0AAV7SA35</accession>
<dbReference type="EMBL" id="JANPWB010000008">
    <property type="protein sequence ID" value="KAJ1160822.1"/>
    <property type="molecule type" value="Genomic_DNA"/>
</dbReference>